<accession>U1YIF8</accession>
<keyword evidence="2" id="KW-1185">Reference proteome</keyword>
<name>U1YIF8_ANEAE</name>
<proteinExistence type="predicted"/>
<comment type="caution">
    <text evidence="1">The sequence shown here is derived from an EMBL/GenBank/DDBJ whole genome shotgun (WGS) entry which is preliminary data.</text>
</comment>
<protein>
    <submittedName>
        <fullName evidence="1">Uncharacterized protein</fullName>
    </submittedName>
</protein>
<dbReference type="EMBL" id="AWSJ01000002">
    <property type="protein sequence ID" value="ERI11882.1"/>
    <property type="molecule type" value="Genomic_DNA"/>
</dbReference>
<dbReference type="Proteomes" id="UP000016511">
    <property type="component" value="Unassembled WGS sequence"/>
</dbReference>
<dbReference type="PATRIC" id="fig|649747.3.peg.27"/>
<reference evidence="1 2" key="1">
    <citation type="submission" date="2013-08" db="EMBL/GenBank/DDBJ databases">
        <authorList>
            <person name="Weinstock G."/>
            <person name="Sodergren E."/>
            <person name="Wylie T."/>
            <person name="Fulton L."/>
            <person name="Fulton R."/>
            <person name="Fronick C."/>
            <person name="O'Laughlin M."/>
            <person name="Godfrey J."/>
            <person name="Miner T."/>
            <person name="Herter B."/>
            <person name="Appelbaum E."/>
            <person name="Cordes M."/>
            <person name="Lek S."/>
            <person name="Wollam A."/>
            <person name="Pepin K.H."/>
            <person name="Palsikar V.B."/>
            <person name="Mitreva M."/>
            <person name="Wilson R.K."/>
        </authorList>
    </citation>
    <scope>NUCLEOTIDE SEQUENCE [LARGE SCALE GENOMIC DNA]</scope>
    <source>
        <strain evidence="1 2">ATCC 12856</strain>
    </source>
</reference>
<organism evidence="1 2">
    <name type="scientific">Aneurinibacillus aneurinilyticus ATCC 12856</name>
    <dbReference type="NCBI Taxonomy" id="649747"/>
    <lineage>
        <taxon>Bacteria</taxon>
        <taxon>Bacillati</taxon>
        <taxon>Bacillota</taxon>
        <taxon>Bacilli</taxon>
        <taxon>Bacillales</taxon>
        <taxon>Paenibacillaceae</taxon>
        <taxon>Aneurinibacillus group</taxon>
        <taxon>Aneurinibacillus</taxon>
    </lineage>
</organism>
<dbReference type="STRING" id="649747.HMPREF0083_00030"/>
<dbReference type="AlphaFoldDB" id="U1YIF8"/>
<evidence type="ECO:0000313" key="1">
    <source>
        <dbReference type="EMBL" id="ERI11882.1"/>
    </source>
</evidence>
<dbReference type="HOGENOM" id="CLU_2784829_0_0_9"/>
<gene>
    <name evidence="1" type="ORF">HMPREF0083_00030</name>
</gene>
<sequence>MVKPRIRGKSMKKMIEASMQRAVLLLVCIVLIVVWGGISAFQMHRDYLPSINKTTLLVSLRVPSYQTD</sequence>
<evidence type="ECO:0000313" key="2">
    <source>
        <dbReference type="Proteomes" id="UP000016511"/>
    </source>
</evidence>